<proteinExistence type="predicted"/>
<dbReference type="EMBL" id="AXCM01000360">
    <property type="status" value="NOT_ANNOTATED_CDS"/>
    <property type="molecule type" value="Genomic_DNA"/>
</dbReference>
<dbReference type="GO" id="GO:0000724">
    <property type="term" value="P:double-strand break repair via homologous recombination"/>
    <property type="evidence" value="ECO:0007669"/>
    <property type="project" value="TreeGrafter"/>
</dbReference>
<dbReference type="PANTHER" id="PTHR46427:SF1">
    <property type="entry name" value="ANKYRIN REPEAT AND LEM DOMAIN-CONTAINING PROTEIN 1"/>
    <property type="match status" value="1"/>
</dbReference>
<organism evidence="3 4">
    <name type="scientific">Anopheles culicifacies</name>
    <dbReference type="NCBI Taxonomy" id="139723"/>
    <lineage>
        <taxon>Eukaryota</taxon>
        <taxon>Metazoa</taxon>
        <taxon>Ecdysozoa</taxon>
        <taxon>Arthropoda</taxon>
        <taxon>Hexapoda</taxon>
        <taxon>Insecta</taxon>
        <taxon>Pterygota</taxon>
        <taxon>Neoptera</taxon>
        <taxon>Endopterygota</taxon>
        <taxon>Diptera</taxon>
        <taxon>Nematocera</taxon>
        <taxon>Culicoidea</taxon>
        <taxon>Culicidae</taxon>
        <taxon>Anophelinae</taxon>
        <taxon>Anopheles</taxon>
        <taxon>culicifacies species complex</taxon>
    </lineage>
</organism>
<reference evidence="4" key="1">
    <citation type="submission" date="2013-09" db="EMBL/GenBank/DDBJ databases">
        <title>The Genome Sequence of Anopheles culicifacies species A.</title>
        <authorList>
            <consortium name="The Broad Institute Genomics Platform"/>
            <person name="Neafsey D.E."/>
            <person name="Besansky N."/>
            <person name="Howell P."/>
            <person name="Walton C."/>
            <person name="Young S.K."/>
            <person name="Zeng Q."/>
            <person name="Gargeya S."/>
            <person name="Fitzgerald M."/>
            <person name="Haas B."/>
            <person name="Abouelleil A."/>
            <person name="Allen A.W."/>
            <person name="Alvarado L."/>
            <person name="Arachchi H.M."/>
            <person name="Berlin A.M."/>
            <person name="Chapman S.B."/>
            <person name="Gainer-Dewar J."/>
            <person name="Goldberg J."/>
            <person name="Griggs A."/>
            <person name="Gujja S."/>
            <person name="Hansen M."/>
            <person name="Howarth C."/>
            <person name="Imamovic A."/>
            <person name="Ireland A."/>
            <person name="Larimer J."/>
            <person name="McCowan C."/>
            <person name="Murphy C."/>
            <person name="Pearson M."/>
            <person name="Poon T.W."/>
            <person name="Priest M."/>
            <person name="Roberts A."/>
            <person name="Saif S."/>
            <person name="Shea T."/>
            <person name="Sisk P."/>
            <person name="Sykes S."/>
            <person name="Wortman J."/>
            <person name="Nusbaum C."/>
            <person name="Birren B."/>
        </authorList>
    </citation>
    <scope>NUCLEOTIDE SEQUENCE [LARGE SCALE GENOMIC DNA]</scope>
    <source>
        <strain evidence="4">A-37</strain>
    </source>
</reference>
<dbReference type="VEuPathDB" id="VectorBase:ACUA010561"/>
<dbReference type="InterPro" id="IPR036770">
    <property type="entry name" value="Ankyrin_rpt-contain_sf"/>
</dbReference>
<evidence type="ECO:0000259" key="2">
    <source>
        <dbReference type="PROSITE" id="PS50954"/>
    </source>
</evidence>
<dbReference type="STRING" id="139723.A0A182M6B4"/>
<protein>
    <recommendedName>
        <fullName evidence="2">LEM domain-containing protein</fullName>
    </recommendedName>
</protein>
<feature type="repeat" description="ANK" evidence="1">
    <location>
        <begin position="80"/>
        <end position="112"/>
    </location>
</feature>
<dbReference type="Pfam" id="PF13857">
    <property type="entry name" value="Ank_5"/>
    <property type="match status" value="1"/>
</dbReference>
<sequence>MSRTDIYLALCMLDAIEDGNLAGLQLLLNKHRANPNTIVLAKDVAPMHLVIGAENESFAVKATSLMLEHGGDANLPTVEQLLTPLHVAANLGRVTILQMLLKAGGNLELKDEEGRTPIQHAINEDHFEAVRVIQNHIYEMKIERKRQQLLLEHQRQLEQNVISMPVSRLHPTNALQLLEEASFTPNKIHYNFDATSPYFVNITHRRKDRAKKIFSEDINANLENMVPAEATALENGCESVSPCKEKQVNSQPVGFGENSNITNVFELTKSNLKNFARDSESTGRRTSFIESWREKIAEMKERTRVSRRLDDIAMILNSFSENPDGQSFIDENEETFVTAPDGENPTEKKDETVPSVKLEKTLEIIELEETLEGCDTDVQQDRSFEAAQGEHQSTFEPASDTVVIQISEEYIHTDDEAGVIFREKKMTNQSSIPTIQVISEEGELVGVQQLRHPPSVAGRTASLTSVSTVITLPPLDYDTDALRAELTTFGEAPGPITKSTKKLYLRKLVKFQRHPERWAKAAGVSDTNAITQLNYSVELMATVRKMEAFERIIEQQHLEQEMASEFQSSTTKAVRNFREGHLKKSFIYLLLDPRVSNNLPAQQNLLEPFELWKRFLSSVFYVGKGKSSRPYCHLYDAMKLYRQKECRSEKQCIENAGDLMVAAEKVVFQRSEQECITIGSKLHKLCEPEKSLNRKQMAADSKKLNRIIDIWCAGKGVVCLHIFHNIMPAEAYTREAAIIDAFGVLNLTNLKRGDYYSTCLSWPMKKRKQLGILLLYKAMLIHLAEGETQLLPNDL</sequence>
<dbReference type="PROSITE" id="PS50297">
    <property type="entry name" value="ANK_REP_REGION"/>
    <property type="match status" value="1"/>
</dbReference>
<dbReference type="Gene3D" id="1.25.40.20">
    <property type="entry name" value="Ankyrin repeat-containing domain"/>
    <property type="match status" value="1"/>
</dbReference>
<dbReference type="GO" id="GO:0004520">
    <property type="term" value="F:DNA endonuclease activity"/>
    <property type="evidence" value="ECO:0007669"/>
    <property type="project" value="TreeGrafter"/>
</dbReference>
<dbReference type="InterPro" id="IPR003887">
    <property type="entry name" value="LEM_dom"/>
</dbReference>
<dbReference type="Proteomes" id="UP000075883">
    <property type="component" value="Unassembled WGS sequence"/>
</dbReference>
<evidence type="ECO:0000256" key="1">
    <source>
        <dbReference type="PROSITE-ProRule" id="PRU00023"/>
    </source>
</evidence>
<dbReference type="SUPFAM" id="SSF48403">
    <property type="entry name" value="Ankyrin repeat"/>
    <property type="match status" value="1"/>
</dbReference>
<reference evidence="3" key="2">
    <citation type="submission" date="2020-05" db="UniProtKB">
        <authorList>
            <consortium name="EnsemblMetazoa"/>
        </authorList>
    </citation>
    <scope>IDENTIFICATION</scope>
    <source>
        <strain evidence="3">A-37</strain>
    </source>
</reference>
<dbReference type="CDD" id="cd10454">
    <property type="entry name" value="GIY-YIG_COG3680_Meta"/>
    <property type="match status" value="1"/>
</dbReference>
<dbReference type="AlphaFoldDB" id="A0A182M6B4"/>
<dbReference type="Pfam" id="PF22945">
    <property type="entry name" value="LEM-3_GIY-YIG"/>
    <property type="match status" value="2"/>
</dbReference>
<dbReference type="GO" id="GO:0000712">
    <property type="term" value="P:resolution of meiotic recombination intermediates"/>
    <property type="evidence" value="ECO:0007669"/>
    <property type="project" value="TreeGrafter"/>
</dbReference>
<dbReference type="EnsemblMetazoa" id="ACUA010561-RA">
    <property type="protein sequence ID" value="ACUA010561-PA"/>
    <property type="gene ID" value="ACUA010561"/>
</dbReference>
<dbReference type="SMART" id="SM00248">
    <property type="entry name" value="ANK"/>
    <property type="match status" value="3"/>
</dbReference>
<keyword evidence="4" id="KW-1185">Reference proteome</keyword>
<dbReference type="PROSITE" id="PS50954">
    <property type="entry name" value="LEM"/>
    <property type="match status" value="1"/>
</dbReference>
<accession>A0A182M6B4</accession>
<keyword evidence="1" id="KW-0040">ANK repeat</keyword>
<dbReference type="GO" id="GO:0005654">
    <property type="term" value="C:nucleoplasm"/>
    <property type="evidence" value="ECO:0007669"/>
    <property type="project" value="TreeGrafter"/>
</dbReference>
<evidence type="ECO:0000313" key="4">
    <source>
        <dbReference type="Proteomes" id="UP000075883"/>
    </source>
</evidence>
<dbReference type="GO" id="GO:0005737">
    <property type="term" value="C:cytoplasm"/>
    <property type="evidence" value="ECO:0007669"/>
    <property type="project" value="TreeGrafter"/>
</dbReference>
<dbReference type="PROSITE" id="PS50088">
    <property type="entry name" value="ANK_REPEAT"/>
    <property type="match status" value="1"/>
</dbReference>
<evidence type="ECO:0000313" key="3">
    <source>
        <dbReference type="EnsemblMetazoa" id="ACUA010561-PA"/>
    </source>
</evidence>
<dbReference type="SUPFAM" id="SSF63451">
    <property type="entry name" value="LEM domain"/>
    <property type="match status" value="1"/>
</dbReference>
<dbReference type="InterPro" id="IPR011015">
    <property type="entry name" value="LEM/LEM-like_dom_sf"/>
</dbReference>
<name>A0A182M6B4_9DIPT</name>
<dbReference type="Pfam" id="PF03020">
    <property type="entry name" value="LEM"/>
    <property type="match status" value="1"/>
</dbReference>
<feature type="domain" description="LEM" evidence="2">
    <location>
        <begin position="471"/>
        <end position="515"/>
    </location>
</feature>
<dbReference type="SMART" id="SM00540">
    <property type="entry name" value="LEM"/>
    <property type="match status" value="1"/>
</dbReference>
<dbReference type="PANTHER" id="PTHR46427">
    <property type="entry name" value="ANKYRIN REPEAT AND LEM DOMAIN-CONTAINING PROTEIN 1"/>
    <property type="match status" value="1"/>
</dbReference>
<dbReference type="InterPro" id="IPR002110">
    <property type="entry name" value="Ankyrin_rpt"/>
</dbReference>
<dbReference type="CDD" id="cd12934">
    <property type="entry name" value="LEM"/>
    <property type="match status" value="1"/>
</dbReference>
<dbReference type="InterPro" id="IPR034998">
    <property type="entry name" value="ANKLE1"/>
</dbReference>
<dbReference type="Gene3D" id="1.10.720.40">
    <property type="match status" value="1"/>
</dbReference>